<evidence type="ECO:0000256" key="3">
    <source>
        <dbReference type="ARBA" id="ARBA00010701"/>
    </source>
</evidence>
<dbReference type="Pfam" id="PF00151">
    <property type="entry name" value="Lipase"/>
    <property type="match status" value="1"/>
</dbReference>
<dbReference type="AlphaFoldDB" id="A0AA39FUU5"/>
<keyword evidence="6" id="KW-0378">Hydrolase</keyword>
<dbReference type="EMBL" id="JAQQBS010000001">
    <property type="protein sequence ID" value="KAK0176252.1"/>
    <property type="molecule type" value="Genomic_DNA"/>
</dbReference>
<dbReference type="PANTHER" id="PTHR11610:SF173">
    <property type="entry name" value="LIPASE DOMAIN-CONTAINING PROTEIN-RELATED"/>
    <property type="match status" value="1"/>
</dbReference>
<protein>
    <recommendedName>
        <fullName evidence="4">phospholipase A1</fullName>
        <ecNumber evidence="4">3.1.1.32</ecNumber>
    </recommendedName>
</protein>
<dbReference type="InterPro" id="IPR013818">
    <property type="entry name" value="Lipase"/>
</dbReference>
<accession>A0AA39FUU5</accession>
<proteinExistence type="inferred from homology"/>
<name>A0AA39FUU5_9HYME</name>
<evidence type="ECO:0000313" key="11">
    <source>
        <dbReference type="Proteomes" id="UP001168990"/>
    </source>
</evidence>
<reference evidence="10" key="1">
    <citation type="journal article" date="2023" name="bioRxiv">
        <title>Scaffold-level genome assemblies of two parasitoid biocontrol wasps reveal the parthenogenesis mechanism and an associated novel virus.</title>
        <authorList>
            <person name="Inwood S."/>
            <person name="Skelly J."/>
            <person name="Guhlin J."/>
            <person name="Harrop T."/>
            <person name="Goldson S."/>
            <person name="Dearden P."/>
        </authorList>
    </citation>
    <scope>NUCLEOTIDE SEQUENCE</scope>
    <source>
        <strain evidence="10">Irish</strain>
        <tissue evidence="10">Whole body</tissue>
    </source>
</reference>
<evidence type="ECO:0000259" key="9">
    <source>
        <dbReference type="Pfam" id="PF00151"/>
    </source>
</evidence>
<evidence type="ECO:0000256" key="5">
    <source>
        <dbReference type="ARBA" id="ARBA00022525"/>
    </source>
</evidence>
<evidence type="ECO:0000256" key="6">
    <source>
        <dbReference type="ARBA" id="ARBA00022801"/>
    </source>
</evidence>
<evidence type="ECO:0000256" key="2">
    <source>
        <dbReference type="ARBA" id="ARBA00004613"/>
    </source>
</evidence>
<gene>
    <name evidence="10" type="ORF">PV328_000405</name>
</gene>
<dbReference type="GO" id="GO:0017171">
    <property type="term" value="F:serine hydrolase activity"/>
    <property type="evidence" value="ECO:0007669"/>
    <property type="project" value="TreeGrafter"/>
</dbReference>
<comment type="catalytic activity">
    <reaction evidence="1">
        <text>a 1,2-diacyl-sn-glycero-3-phosphocholine + H2O = a 2-acyl-sn-glycero-3-phosphocholine + a fatty acid + H(+)</text>
        <dbReference type="Rhea" id="RHEA:18689"/>
        <dbReference type="ChEBI" id="CHEBI:15377"/>
        <dbReference type="ChEBI" id="CHEBI:15378"/>
        <dbReference type="ChEBI" id="CHEBI:28868"/>
        <dbReference type="ChEBI" id="CHEBI:57643"/>
        <dbReference type="ChEBI" id="CHEBI:57875"/>
        <dbReference type="EC" id="3.1.1.32"/>
    </reaction>
</comment>
<keyword evidence="5" id="KW-0964">Secreted</keyword>
<dbReference type="InterPro" id="IPR029058">
    <property type="entry name" value="AB_hydrolase_fold"/>
</dbReference>
<evidence type="ECO:0000256" key="8">
    <source>
        <dbReference type="RuleBase" id="RU004262"/>
    </source>
</evidence>
<keyword evidence="11" id="KW-1185">Reference proteome</keyword>
<dbReference type="Gene3D" id="3.40.50.1820">
    <property type="entry name" value="alpha/beta hydrolase"/>
    <property type="match status" value="1"/>
</dbReference>
<organism evidence="10 11">
    <name type="scientific">Microctonus aethiopoides</name>
    <dbReference type="NCBI Taxonomy" id="144406"/>
    <lineage>
        <taxon>Eukaryota</taxon>
        <taxon>Metazoa</taxon>
        <taxon>Ecdysozoa</taxon>
        <taxon>Arthropoda</taxon>
        <taxon>Hexapoda</taxon>
        <taxon>Insecta</taxon>
        <taxon>Pterygota</taxon>
        <taxon>Neoptera</taxon>
        <taxon>Endopterygota</taxon>
        <taxon>Hymenoptera</taxon>
        <taxon>Apocrita</taxon>
        <taxon>Ichneumonoidea</taxon>
        <taxon>Braconidae</taxon>
        <taxon>Euphorinae</taxon>
        <taxon>Microctonus</taxon>
    </lineage>
</organism>
<dbReference type="Proteomes" id="UP001168990">
    <property type="component" value="Unassembled WGS sequence"/>
</dbReference>
<evidence type="ECO:0000256" key="4">
    <source>
        <dbReference type="ARBA" id="ARBA00013179"/>
    </source>
</evidence>
<dbReference type="GO" id="GO:0005615">
    <property type="term" value="C:extracellular space"/>
    <property type="evidence" value="ECO:0007669"/>
    <property type="project" value="TreeGrafter"/>
</dbReference>
<evidence type="ECO:0000256" key="1">
    <source>
        <dbReference type="ARBA" id="ARBA00000111"/>
    </source>
</evidence>
<evidence type="ECO:0000256" key="7">
    <source>
        <dbReference type="ARBA" id="ARBA00023157"/>
    </source>
</evidence>
<dbReference type="GO" id="GO:0008970">
    <property type="term" value="F:phospholipase A1 activity"/>
    <property type="evidence" value="ECO:0007669"/>
    <property type="project" value="UniProtKB-EC"/>
</dbReference>
<dbReference type="SUPFAM" id="SSF53474">
    <property type="entry name" value="alpha/beta-Hydrolases"/>
    <property type="match status" value="1"/>
</dbReference>
<feature type="domain" description="Lipase" evidence="9">
    <location>
        <begin position="6"/>
        <end position="203"/>
    </location>
</feature>
<dbReference type="GO" id="GO:0016042">
    <property type="term" value="P:lipid catabolic process"/>
    <property type="evidence" value="ECO:0007669"/>
    <property type="project" value="TreeGrafter"/>
</dbReference>
<sequence length="216" mass="24150">MIRDAYLKFADCNVILVDWFKGAYRIYTTSWASVGKIGKRVAQMINWLIKKNRIDITDLHIIGFSLGAHVAGFTGKALAPLKVPRITGLDPAGPGFAWLSPDKRLDKSDAEFVDVIHTETSFTGTWQPMGHVDFYPDWGHDQKGCSSLDLSCSHQMANKFYAKSISNPAPFVGLRCDLYINGFDRKFENCHKEGITVMGHGANPRVHGVFYVNSQH</sequence>
<dbReference type="EC" id="3.1.1.32" evidence="4"/>
<evidence type="ECO:0000313" key="10">
    <source>
        <dbReference type="EMBL" id="KAK0176252.1"/>
    </source>
</evidence>
<reference evidence="10" key="2">
    <citation type="submission" date="2023-03" db="EMBL/GenBank/DDBJ databases">
        <authorList>
            <person name="Inwood S.N."/>
            <person name="Skelly J.G."/>
            <person name="Guhlin J."/>
            <person name="Harrop T.W.R."/>
            <person name="Goldson S.G."/>
            <person name="Dearden P.K."/>
        </authorList>
    </citation>
    <scope>NUCLEOTIDE SEQUENCE</scope>
    <source>
        <strain evidence="10">Irish</strain>
        <tissue evidence="10">Whole body</tissue>
    </source>
</reference>
<dbReference type="PRINTS" id="PR00821">
    <property type="entry name" value="TAGLIPASE"/>
</dbReference>
<dbReference type="InterPro" id="IPR000734">
    <property type="entry name" value="TAG_lipase"/>
</dbReference>
<comment type="subcellular location">
    <subcellularLocation>
        <location evidence="2">Secreted</location>
    </subcellularLocation>
</comment>
<comment type="caution">
    <text evidence="10">The sequence shown here is derived from an EMBL/GenBank/DDBJ whole genome shotgun (WGS) entry which is preliminary data.</text>
</comment>
<comment type="similarity">
    <text evidence="3 8">Belongs to the AB hydrolase superfamily. Lipase family.</text>
</comment>
<keyword evidence="7" id="KW-1015">Disulfide bond</keyword>
<dbReference type="PANTHER" id="PTHR11610">
    <property type="entry name" value="LIPASE"/>
    <property type="match status" value="1"/>
</dbReference>